<protein>
    <submittedName>
        <fullName evidence="11">G-protein coupled receptors family 1 profile domain-containing protein</fullName>
    </submittedName>
</protein>
<organism evidence="10 11">
    <name type="scientific">Romanomermis culicivorax</name>
    <name type="common">Nematode worm</name>
    <dbReference type="NCBI Taxonomy" id="13658"/>
    <lineage>
        <taxon>Eukaryota</taxon>
        <taxon>Metazoa</taxon>
        <taxon>Ecdysozoa</taxon>
        <taxon>Nematoda</taxon>
        <taxon>Enoplea</taxon>
        <taxon>Dorylaimia</taxon>
        <taxon>Mermithida</taxon>
        <taxon>Mermithoidea</taxon>
        <taxon>Mermithidae</taxon>
        <taxon>Romanomermis</taxon>
    </lineage>
</organism>
<dbReference type="InterPro" id="IPR017452">
    <property type="entry name" value="GPCR_Rhodpsn_7TM"/>
</dbReference>
<name>A0A915IH38_ROMCU</name>
<evidence type="ECO:0000256" key="8">
    <source>
        <dbReference type="SAM" id="Phobius"/>
    </source>
</evidence>
<evidence type="ECO:0000256" key="5">
    <source>
        <dbReference type="ARBA" id="ARBA00023136"/>
    </source>
</evidence>
<keyword evidence="3 8" id="KW-1133">Transmembrane helix</keyword>
<dbReference type="GO" id="GO:0005886">
    <property type="term" value="C:plasma membrane"/>
    <property type="evidence" value="ECO:0007669"/>
    <property type="project" value="TreeGrafter"/>
</dbReference>
<feature type="domain" description="G-protein coupled receptors family 1 profile" evidence="9">
    <location>
        <begin position="1"/>
        <end position="193"/>
    </location>
</feature>
<evidence type="ECO:0000256" key="4">
    <source>
        <dbReference type="ARBA" id="ARBA00023040"/>
    </source>
</evidence>
<keyword evidence="5 8" id="KW-0472">Membrane</keyword>
<dbReference type="OMA" id="YWETESS"/>
<evidence type="ECO:0000256" key="2">
    <source>
        <dbReference type="ARBA" id="ARBA00022692"/>
    </source>
</evidence>
<comment type="subcellular location">
    <subcellularLocation>
        <location evidence="1">Membrane</location>
        <topology evidence="1">Multi-pass membrane protein</topology>
    </subcellularLocation>
</comment>
<dbReference type="WBParaSite" id="nRc.2.0.1.t12666-RA">
    <property type="protein sequence ID" value="nRc.2.0.1.t12666-RA"/>
    <property type="gene ID" value="nRc.2.0.1.g12666"/>
</dbReference>
<dbReference type="PANTHER" id="PTHR24243">
    <property type="entry name" value="G-PROTEIN COUPLED RECEPTOR"/>
    <property type="match status" value="1"/>
</dbReference>
<evidence type="ECO:0000313" key="10">
    <source>
        <dbReference type="Proteomes" id="UP000887565"/>
    </source>
</evidence>
<keyword evidence="2 8" id="KW-0812">Transmembrane</keyword>
<dbReference type="PRINTS" id="PR00237">
    <property type="entry name" value="GPCRRHODOPSN"/>
</dbReference>
<feature type="transmembrane region" description="Helical" evidence="8">
    <location>
        <begin position="51"/>
        <end position="75"/>
    </location>
</feature>
<feature type="transmembrane region" description="Helical" evidence="8">
    <location>
        <begin position="130"/>
        <end position="151"/>
    </location>
</feature>
<evidence type="ECO:0000256" key="7">
    <source>
        <dbReference type="ARBA" id="ARBA00023224"/>
    </source>
</evidence>
<reference evidence="11" key="1">
    <citation type="submission" date="2022-11" db="UniProtKB">
        <authorList>
            <consortium name="WormBaseParasite"/>
        </authorList>
    </citation>
    <scope>IDENTIFICATION</scope>
</reference>
<accession>A0A915IH38</accession>
<evidence type="ECO:0000256" key="3">
    <source>
        <dbReference type="ARBA" id="ARBA00022989"/>
    </source>
</evidence>
<evidence type="ECO:0000256" key="6">
    <source>
        <dbReference type="ARBA" id="ARBA00023170"/>
    </source>
</evidence>
<evidence type="ECO:0000256" key="1">
    <source>
        <dbReference type="ARBA" id="ARBA00004141"/>
    </source>
</evidence>
<evidence type="ECO:0000313" key="11">
    <source>
        <dbReference type="WBParaSite" id="nRc.2.0.1.t12666-RA"/>
    </source>
</evidence>
<dbReference type="InterPro" id="IPR000276">
    <property type="entry name" value="GPCR_Rhodpsn"/>
</dbReference>
<dbReference type="Proteomes" id="UP000887565">
    <property type="component" value="Unplaced"/>
</dbReference>
<dbReference type="AlphaFoldDB" id="A0A915IH38"/>
<keyword evidence="7" id="KW-0807">Transducer</keyword>
<evidence type="ECO:0000259" key="9">
    <source>
        <dbReference type="PROSITE" id="PS50262"/>
    </source>
</evidence>
<dbReference type="Pfam" id="PF00001">
    <property type="entry name" value="7tm_1"/>
    <property type="match status" value="1"/>
</dbReference>
<dbReference type="Gene3D" id="1.20.1070.10">
    <property type="entry name" value="Rhodopsin 7-helix transmembrane proteins"/>
    <property type="match status" value="1"/>
</dbReference>
<keyword evidence="4" id="KW-0297">G-protein coupled receptor</keyword>
<feature type="transmembrane region" description="Helical" evidence="8">
    <location>
        <begin position="171"/>
        <end position="195"/>
    </location>
</feature>
<keyword evidence="6" id="KW-0675">Receptor</keyword>
<dbReference type="PROSITE" id="PS50262">
    <property type="entry name" value="G_PROTEIN_RECEP_F1_2"/>
    <property type="match status" value="1"/>
</dbReference>
<sequence length="257" mass="29598">ISRSRLLIIILCLISLLWNSYIFFVTKTQKLPHSKRTICATMNDHWFVMNVINYADSMITLAVPFLIIAVLNVSISRTVMRRRSMCQNTVVAMLRYVTFSANLATGDRRCSAIEQNLENRKKDEKVTKTLLLISMVFLLMNLPDHVLRVLVSFLNDNGRWAVKNQYVICGLIQGQMISTLLFHTNFAINFILYSVAGDNFRTHMTGFCRQVWHKWSSKRNRAESDARKFTLKSGQFIYSYQSTAHSIAIGRGAMHFV</sequence>
<dbReference type="GO" id="GO:0004930">
    <property type="term" value="F:G protein-coupled receptor activity"/>
    <property type="evidence" value="ECO:0007669"/>
    <property type="project" value="UniProtKB-KW"/>
</dbReference>
<dbReference type="SUPFAM" id="SSF81321">
    <property type="entry name" value="Family A G protein-coupled receptor-like"/>
    <property type="match status" value="1"/>
</dbReference>
<feature type="transmembrane region" description="Helical" evidence="8">
    <location>
        <begin position="7"/>
        <end position="26"/>
    </location>
</feature>
<dbReference type="PANTHER" id="PTHR24243:SF230">
    <property type="entry name" value="G-PROTEIN COUPLED RECEPTORS FAMILY 1 PROFILE DOMAIN-CONTAINING PROTEIN"/>
    <property type="match status" value="1"/>
</dbReference>
<keyword evidence="10" id="KW-1185">Reference proteome</keyword>
<proteinExistence type="predicted"/>